<reference evidence="1 2" key="1">
    <citation type="submission" date="2024-10" db="EMBL/GenBank/DDBJ databases">
        <authorList>
            <person name="Yibar A."/>
            <person name="Saticioglu I.B."/>
            <person name="Duman M."/>
            <person name="Ajmi N."/>
            <person name="Gurler F."/>
            <person name="Ay H."/>
            <person name="Onuk E."/>
            <person name="Guler S."/>
            <person name="Romalde J.L."/>
        </authorList>
    </citation>
    <scope>NUCLEOTIDE SEQUENCE [LARGE SCALE GENOMIC DNA]</scope>
    <source>
        <strain evidence="1 2">14-MA-B</strain>
    </source>
</reference>
<accession>A0ABW7ISC3</accession>
<dbReference type="Proteomes" id="UP001607151">
    <property type="component" value="Unassembled WGS sequence"/>
</dbReference>
<proteinExistence type="predicted"/>
<dbReference type="EMBL" id="JBIHSN010000002">
    <property type="protein sequence ID" value="MFH0264321.1"/>
    <property type="molecule type" value="Genomic_DNA"/>
</dbReference>
<dbReference type="NCBIfam" id="TIGR04255">
    <property type="entry name" value="sporadTIGR04255"/>
    <property type="match status" value="1"/>
</dbReference>
<protein>
    <submittedName>
        <fullName evidence="1">TIGR04255 family protein</fullName>
    </submittedName>
</protein>
<evidence type="ECO:0000313" key="1">
    <source>
        <dbReference type="EMBL" id="MFH0264321.1"/>
    </source>
</evidence>
<gene>
    <name evidence="1" type="ORF">ACGRQ9_02070</name>
</gene>
<comment type="caution">
    <text evidence="1">The sequence shown here is derived from an EMBL/GenBank/DDBJ whole genome shotgun (WGS) entry which is preliminary data.</text>
</comment>
<name>A0ABW7ISC3_9VIBR</name>
<keyword evidence="2" id="KW-1185">Reference proteome</keyword>
<evidence type="ECO:0000313" key="2">
    <source>
        <dbReference type="Proteomes" id="UP001607151"/>
    </source>
</evidence>
<dbReference type="RefSeq" id="WP_089139851.1">
    <property type="nucleotide sequence ID" value="NZ_AP018685.1"/>
</dbReference>
<organism evidence="1 2">
    <name type="scientific">Vibrio rumoiensis</name>
    <dbReference type="NCBI Taxonomy" id="76258"/>
    <lineage>
        <taxon>Bacteria</taxon>
        <taxon>Pseudomonadati</taxon>
        <taxon>Pseudomonadota</taxon>
        <taxon>Gammaproteobacteria</taxon>
        <taxon>Vibrionales</taxon>
        <taxon>Vibrionaceae</taxon>
        <taxon>Vibrio</taxon>
    </lineage>
</organism>
<sequence>MQEFKKLNNHPLVCVLVEVRFSSVLNLEQYIPQIQDKVRHDYPLFARDSEQAVNVAHSGISVETVHKYIFSTKDKMSHVLLSPDRLVFVTKDYDRFEGFADRCKMLLSVLSETINPALYSRLGLRFSDCIKSPVPDSDEGLVEMFDTQSVFFTPELASLGLKASHKSETAIQVDDSMLVVRSVTGMTNMVVFEELMHHKFIEIKPDPETSVRVILDFDHFWHDDENQKDFNVDSIVSSLHKLHETSRQAFWNITSEYARENVWS</sequence>
<dbReference type="InterPro" id="IPR026349">
    <property type="entry name" value="CHP04255"/>
</dbReference>